<dbReference type="OrthoDB" id="5980999at2759"/>
<evidence type="ECO:0000313" key="2">
    <source>
        <dbReference type="Proteomes" id="UP000242188"/>
    </source>
</evidence>
<sequence length="185" mass="21236">MDKFGMDSLDAEPNHLLLKTNIKFMQNKYKKDVFHSIMDEVIQELVCTFPKEEPEVLLNVDILDTHLVVNSVVDGRMLKFDLNINNNNVIFNVTPEQAKHGVTVDICVSNHKIPVRISKAETGKSDDLHNYVMQFLQWYFLILTFKYAIKEGDSERTNMTLKFCIQCSSVIPFCQSTLKNALTTS</sequence>
<keyword evidence="2" id="KW-1185">Reference proteome</keyword>
<evidence type="ECO:0000313" key="1">
    <source>
        <dbReference type="EMBL" id="OWF46399.1"/>
    </source>
</evidence>
<gene>
    <name evidence="1" type="ORF">KP79_PYT01430</name>
</gene>
<comment type="caution">
    <text evidence="1">The sequence shown here is derived from an EMBL/GenBank/DDBJ whole genome shotgun (WGS) entry which is preliminary data.</text>
</comment>
<proteinExistence type="predicted"/>
<name>A0A210QCD3_MIZYE</name>
<dbReference type="Proteomes" id="UP000242188">
    <property type="component" value="Unassembled WGS sequence"/>
</dbReference>
<accession>A0A210QCD3</accession>
<reference evidence="1 2" key="1">
    <citation type="journal article" date="2017" name="Nat. Ecol. Evol.">
        <title>Scallop genome provides insights into evolution of bilaterian karyotype and development.</title>
        <authorList>
            <person name="Wang S."/>
            <person name="Zhang J."/>
            <person name="Jiao W."/>
            <person name="Li J."/>
            <person name="Xun X."/>
            <person name="Sun Y."/>
            <person name="Guo X."/>
            <person name="Huan P."/>
            <person name="Dong B."/>
            <person name="Zhang L."/>
            <person name="Hu X."/>
            <person name="Sun X."/>
            <person name="Wang J."/>
            <person name="Zhao C."/>
            <person name="Wang Y."/>
            <person name="Wang D."/>
            <person name="Huang X."/>
            <person name="Wang R."/>
            <person name="Lv J."/>
            <person name="Li Y."/>
            <person name="Zhang Z."/>
            <person name="Liu B."/>
            <person name="Lu W."/>
            <person name="Hui Y."/>
            <person name="Liang J."/>
            <person name="Zhou Z."/>
            <person name="Hou R."/>
            <person name="Li X."/>
            <person name="Liu Y."/>
            <person name="Li H."/>
            <person name="Ning X."/>
            <person name="Lin Y."/>
            <person name="Zhao L."/>
            <person name="Xing Q."/>
            <person name="Dou J."/>
            <person name="Li Y."/>
            <person name="Mao J."/>
            <person name="Guo H."/>
            <person name="Dou H."/>
            <person name="Li T."/>
            <person name="Mu C."/>
            <person name="Jiang W."/>
            <person name="Fu Q."/>
            <person name="Fu X."/>
            <person name="Miao Y."/>
            <person name="Liu J."/>
            <person name="Yu Q."/>
            <person name="Li R."/>
            <person name="Liao H."/>
            <person name="Li X."/>
            <person name="Kong Y."/>
            <person name="Jiang Z."/>
            <person name="Chourrout D."/>
            <person name="Li R."/>
            <person name="Bao Z."/>
        </authorList>
    </citation>
    <scope>NUCLEOTIDE SEQUENCE [LARGE SCALE GENOMIC DNA]</scope>
    <source>
        <strain evidence="1 2">PY_sf001</strain>
    </source>
</reference>
<dbReference type="EMBL" id="NEDP02004190">
    <property type="protein sequence ID" value="OWF46399.1"/>
    <property type="molecule type" value="Genomic_DNA"/>
</dbReference>
<protein>
    <submittedName>
        <fullName evidence="1">Uncharacterized protein</fullName>
    </submittedName>
</protein>
<organism evidence="1 2">
    <name type="scientific">Mizuhopecten yessoensis</name>
    <name type="common">Japanese scallop</name>
    <name type="synonym">Patinopecten yessoensis</name>
    <dbReference type="NCBI Taxonomy" id="6573"/>
    <lineage>
        <taxon>Eukaryota</taxon>
        <taxon>Metazoa</taxon>
        <taxon>Spiralia</taxon>
        <taxon>Lophotrochozoa</taxon>
        <taxon>Mollusca</taxon>
        <taxon>Bivalvia</taxon>
        <taxon>Autobranchia</taxon>
        <taxon>Pteriomorphia</taxon>
        <taxon>Pectinida</taxon>
        <taxon>Pectinoidea</taxon>
        <taxon>Pectinidae</taxon>
        <taxon>Mizuhopecten</taxon>
    </lineage>
</organism>
<dbReference type="AlphaFoldDB" id="A0A210QCD3"/>